<dbReference type="EC" id="1.3.5.1" evidence="4"/>
<gene>
    <name evidence="15" type="primary">sdhB</name>
    <name evidence="15" type="ORF">LZC94_42525</name>
</gene>
<dbReference type="Proteomes" id="UP001370348">
    <property type="component" value="Chromosome"/>
</dbReference>
<feature type="domain" description="4Fe-4S ferredoxin-type" evidence="14">
    <location>
        <begin position="160"/>
        <end position="192"/>
    </location>
</feature>
<evidence type="ECO:0000256" key="7">
    <source>
        <dbReference type="ARBA" id="ARBA00022714"/>
    </source>
</evidence>
<comment type="cofactor">
    <cofactor evidence="1">
        <name>[3Fe-4S] cluster</name>
        <dbReference type="ChEBI" id="CHEBI:21137"/>
    </cofactor>
</comment>
<evidence type="ECO:0000256" key="3">
    <source>
        <dbReference type="ARBA" id="ARBA00009433"/>
    </source>
</evidence>
<protein>
    <recommendedName>
        <fullName evidence="4">succinate dehydrogenase</fullName>
        <ecNumber evidence="4">1.3.5.1</ecNumber>
    </recommendedName>
</protein>
<dbReference type="InterPro" id="IPR017900">
    <property type="entry name" value="4Fe4S_Fe_S_CS"/>
</dbReference>
<keyword evidence="5" id="KW-0004">4Fe-4S</keyword>
<dbReference type="Pfam" id="PF13085">
    <property type="entry name" value="Fer2_3"/>
    <property type="match status" value="1"/>
</dbReference>
<evidence type="ECO:0000256" key="9">
    <source>
        <dbReference type="ARBA" id="ARBA00023002"/>
    </source>
</evidence>
<evidence type="ECO:0000256" key="11">
    <source>
        <dbReference type="ARBA" id="ARBA00023014"/>
    </source>
</evidence>
<sequence>MTNGVQEKQDTKSTKRVKLRILRQDGPDRAASKRWEEFEVTWKPQMNIISALMEIRKDPVTTEGKPTTPVVWESVCLEEVCGSCTMVVNGRVRQACTALVDNLAPGGETITLEPMTKFPLVRDLLVDRSRMFNDLKKVKAWVLLDGTHELGPGPRQSQETQEEAYPLSRCMTCGCCLEACPQVNDSSDFIGPAAINQVRLFNLHPSGKMHSAERIEALMGPDGVAGCGKAQNCVEVCPKEIPLVDSIAVVSRQATKHMLFRWLLK</sequence>
<dbReference type="InterPro" id="IPR004489">
    <property type="entry name" value="Succ_DH/fum_Rdtase_Fe-S"/>
</dbReference>
<comment type="cofactor">
    <cofactor evidence="2">
        <name>[4Fe-4S] cluster</name>
        <dbReference type="ChEBI" id="CHEBI:49883"/>
    </cofactor>
</comment>
<keyword evidence="9" id="KW-0560">Oxidoreductase</keyword>
<keyword evidence="10" id="KW-0408">Iron</keyword>
<evidence type="ECO:0000256" key="2">
    <source>
        <dbReference type="ARBA" id="ARBA00001966"/>
    </source>
</evidence>
<keyword evidence="8" id="KW-0479">Metal-binding</keyword>
<dbReference type="InterPro" id="IPR036010">
    <property type="entry name" value="2Fe-2S_ferredoxin-like_sf"/>
</dbReference>
<dbReference type="SUPFAM" id="SSF46548">
    <property type="entry name" value="alpha-helical ferredoxin"/>
    <property type="match status" value="1"/>
</dbReference>
<evidence type="ECO:0000256" key="5">
    <source>
        <dbReference type="ARBA" id="ARBA00022485"/>
    </source>
</evidence>
<comment type="cofactor">
    <cofactor evidence="13">
        <name>[2Fe-2S] cluster</name>
        <dbReference type="ChEBI" id="CHEBI:190135"/>
    </cofactor>
</comment>
<reference evidence="15 16" key="1">
    <citation type="submission" date="2021-12" db="EMBL/GenBank/DDBJ databases">
        <title>Discovery of the Pendulisporaceae a myxobacterial family with distinct sporulation behavior and unique specialized metabolism.</title>
        <authorList>
            <person name="Garcia R."/>
            <person name="Popoff A."/>
            <person name="Bader C.D."/>
            <person name="Loehr J."/>
            <person name="Walesch S."/>
            <person name="Walt C."/>
            <person name="Boldt J."/>
            <person name="Bunk B."/>
            <person name="Haeckl F.J.F.P.J."/>
            <person name="Gunesch A.P."/>
            <person name="Birkelbach J."/>
            <person name="Nuebel U."/>
            <person name="Pietschmann T."/>
            <person name="Bach T."/>
            <person name="Mueller R."/>
        </authorList>
    </citation>
    <scope>NUCLEOTIDE SEQUENCE [LARGE SCALE GENOMIC DNA]</scope>
    <source>
        <strain evidence="15 16">MSr11954</strain>
    </source>
</reference>
<dbReference type="PANTHER" id="PTHR11921:SF29">
    <property type="entry name" value="SUCCINATE DEHYDROGENASE [UBIQUINONE] IRON-SULFUR SUBUNIT, MITOCHONDRIAL"/>
    <property type="match status" value="1"/>
</dbReference>
<evidence type="ECO:0000256" key="10">
    <source>
        <dbReference type="ARBA" id="ARBA00023004"/>
    </source>
</evidence>
<keyword evidence="12" id="KW-0003">3Fe-4S</keyword>
<dbReference type="InterPro" id="IPR017896">
    <property type="entry name" value="4Fe4S_Fe-S-bd"/>
</dbReference>
<dbReference type="InterPro" id="IPR050573">
    <property type="entry name" value="SDH/FRD_Iron-Sulfur"/>
</dbReference>
<evidence type="ECO:0000256" key="8">
    <source>
        <dbReference type="ARBA" id="ARBA00022723"/>
    </source>
</evidence>
<dbReference type="EMBL" id="CP089984">
    <property type="protein sequence ID" value="WXB14489.1"/>
    <property type="molecule type" value="Genomic_DNA"/>
</dbReference>
<dbReference type="InterPro" id="IPR009051">
    <property type="entry name" value="Helical_ferredxn"/>
</dbReference>
<dbReference type="RefSeq" id="WP_394824109.1">
    <property type="nucleotide sequence ID" value="NZ_CP089984.1"/>
</dbReference>
<evidence type="ECO:0000256" key="6">
    <source>
        <dbReference type="ARBA" id="ARBA00022532"/>
    </source>
</evidence>
<proteinExistence type="inferred from homology"/>
<evidence type="ECO:0000256" key="4">
    <source>
        <dbReference type="ARBA" id="ARBA00012792"/>
    </source>
</evidence>
<keyword evidence="7" id="KW-0001">2Fe-2S</keyword>
<evidence type="ECO:0000259" key="14">
    <source>
        <dbReference type="PROSITE" id="PS51379"/>
    </source>
</evidence>
<evidence type="ECO:0000256" key="1">
    <source>
        <dbReference type="ARBA" id="ARBA00001927"/>
    </source>
</evidence>
<evidence type="ECO:0000256" key="13">
    <source>
        <dbReference type="ARBA" id="ARBA00034078"/>
    </source>
</evidence>
<keyword evidence="16" id="KW-1185">Reference proteome</keyword>
<dbReference type="PROSITE" id="PS00198">
    <property type="entry name" value="4FE4S_FER_1"/>
    <property type="match status" value="1"/>
</dbReference>
<dbReference type="Gene3D" id="3.10.20.30">
    <property type="match status" value="1"/>
</dbReference>
<evidence type="ECO:0000313" key="16">
    <source>
        <dbReference type="Proteomes" id="UP001370348"/>
    </source>
</evidence>
<dbReference type="InterPro" id="IPR025192">
    <property type="entry name" value="Succ_DH/fum_Rdtase_N"/>
</dbReference>
<dbReference type="InterPro" id="IPR012675">
    <property type="entry name" value="Beta-grasp_dom_sf"/>
</dbReference>
<organism evidence="15 16">
    <name type="scientific">Pendulispora albinea</name>
    <dbReference type="NCBI Taxonomy" id="2741071"/>
    <lineage>
        <taxon>Bacteria</taxon>
        <taxon>Pseudomonadati</taxon>
        <taxon>Myxococcota</taxon>
        <taxon>Myxococcia</taxon>
        <taxon>Myxococcales</taxon>
        <taxon>Sorangiineae</taxon>
        <taxon>Pendulisporaceae</taxon>
        <taxon>Pendulispora</taxon>
    </lineage>
</organism>
<name>A0ABZ2LXZ7_9BACT</name>
<evidence type="ECO:0000256" key="12">
    <source>
        <dbReference type="ARBA" id="ARBA00023291"/>
    </source>
</evidence>
<keyword evidence="6" id="KW-0816">Tricarboxylic acid cycle</keyword>
<accession>A0ABZ2LXZ7</accession>
<dbReference type="SUPFAM" id="SSF54292">
    <property type="entry name" value="2Fe-2S ferredoxin-like"/>
    <property type="match status" value="1"/>
</dbReference>
<comment type="similarity">
    <text evidence="3">Belongs to the succinate dehydrogenase/fumarate reductase iron-sulfur protein family.</text>
</comment>
<keyword evidence="11" id="KW-0411">Iron-sulfur</keyword>
<dbReference type="NCBIfam" id="TIGR00384">
    <property type="entry name" value="dhsB"/>
    <property type="match status" value="1"/>
</dbReference>
<dbReference type="PROSITE" id="PS51379">
    <property type="entry name" value="4FE4S_FER_2"/>
    <property type="match status" value="1"/>
</dbReference>
<dbReference type="PANTHER" id="PTHR11921">
    <property type="entry name" value="SUCCINATE DEHYDROGENASE IRON-SULFUR PROTEIN"/>
    <property type="match status" value="1"/>
</dbReference>
<dbReference type="Gene3D" id="1.10.1060.10">
    <property type="entry name" value="Alpha-helical ferredoxin"/>
    <property type="match status" value="1"/>
</dbReference>
<evidence type="ECO:0000313" key="15">
    <source>
        <dbReference type="EMBL" id="WXB14489.1"/>
    </source>
</evidence>
<dbReference type="Pfam" id="PF13183">
    <property type="entry name" value="Fer4_8"/>
    <property type="match status" value="1"/>
</dbReference>
<dbReference type="NCBIfam" id="NF006391">
    <property type="entry name" value="PRK08640.1"/>
    <property type="match status" value="1"/>
</dbReference>